<comment type="caution">
    <text evidence="2">The sequence shown here is derived from an EMBL/GenBank/DDBJ whole genome shotgun (WGS) entry which is preliminary data.</text>
</comment>
<evidence type="ECO:0000313" key="3">
    <source>
        <dbReference type="Proteomes" id="UP001159405"/>
    </source>
</evidence>
<accession>A0ABN8QVX8</accession>
<organism evidence="2 3">
    <name type="scientific">Porites lobata</name>
    <dbReference type="NCBI Taxonomy" id="104759"/>
    <lineage>
        <taxon>Eukaryota</taxon>
        <taxon>Metazoa</taxon>
        <taxon>Cnidaria</taxon>
        <taxon>Anthozoa</taxon>
        <taxon>Hexacorallia</taxon>
        <taxon>Scleractinia</taxon>
        <taxon>Fungiina</taxon>
        <taxon>Poritidae</taxon>
        <taxon>Porites</taxon>
    </lineage>
</organism>
<dbReference type="Proteomes" id="UP001159405">
    <property type="component" value="Unassembled WGS sequence"/>
</dbReference>
<keyword evidence="1" id="KW-0812">Transmembrane</keyword>
<reference evidence="2 3" key="1">
    <citation type="submission" date="2022-05" db="EMBL/GenBank/DDBJ databases">
        <authorList>
            <consortium name="Genoscope - CEA"/>
            <person name="William W."/>
        </authorList>
    </citation>
    <scope>NUCLEOTIDE SEQUENCE [LARGE SCALE GENOMIC DNA]</scope>
</reference>
<keyword evidence="3" id="KW-1185">Reference proteome</keyword>
<feature type="non-terminal residue" evidence="2">
    <location>
        <position position="83"/>
    </location>
</feature>
<proteinExistence type="predicted"/>
<protein>
    <submittedName>
        <fullName evidence="2">Uncharacterized protein</fullName>
    </submittedName>
</protein>
<feature type="transmembrane region" description="Helical" evidence="1">
    <location>
        <begin position="36"/>
        <end position="56"/>
    </location>
</feature>
<dbReference type="EMBL" id="CALNXK010000162">
    <property type="protein sequence ID" value="CAH3171213.1"/>
    <property type="molecule type" value="Genomic_DNA"/>
</dbReference>
<gene>
    <name evidence="2" type="ORF">PLOB_00011748</name>
</gene>
<keyword evidence="1" id="KW-1133">Transmembrane helix</keyword>
<evidence type="ECO:0000256" key="1">
    <source>
        <dbReference type="SAM" id="Phobius"/>
    </source>
</evidence>
<evidence type="ECO:0000313" key="2">
    <source>
        <dbReference type="EMBL" id="CAH3171213.1"/>
    </source>
</evidence>
<keyword evidence="1" id="KW-0472">Membrane</keyword>
<sequence length="83" mass="9216">MTTTSEPAPCQQTVHFISEYLSKPPIFPVPALKMNLLVFSAAFTMIVTIHGALVVVSSDQSYVVRETVFGEEWFGFLLPCDSF</sequence>
<name>A0ABN8QVX8_9CNID</name>